<evidence type="ECO:0000313" key="3">
    <source>
        <dbReference type="Proteomes" id="UP000252172"/>
    </source>
</evidence>
<feature type="domain" description="Smr" evidence="1">
    <location>
        <begin position="102"/>
        <end position="163"/>
    </location>
</feature>
<dbReference type="EMBL" id="QPIE01000004">
    <property type="protein sequence ID" value="RCU43191.1"/>
    <property type="molecule type" value="Genomic_DNA"/>
</dbReference>
<gene>
    <name evidence="2" type="ORF">DQ356_05640</name>
</gene>
<dbReference type="InterPro" id="IPR002625">
    <property type="entry name" value="Smr_dom"/>
</dbReference>
<dbReference type="Proteomes" id="UP000252172">
    <property type="component" value="Unassembled WGS sequence"/>
</dbReference>
<protein>
    <submittedName>
        <fullName evidence="2">DNA mismatch repair protein</fullName>
    </submittedName>
</protein>
<dbReference type="AlphaFoldDB" id="A0A368N104"/>
<dbReference type="Gene3D" id="3.30.1370.110">
    <property type="match status" value="1"/>
</dbReference>
<evidence type="ECO:0000259" key="1">
    <source>
        <dbReference type="Pfam" id="PF01713"/>
    </source>
</evidence>
<dbReference type="OrthoDB" id="1524810at2"/>
<proteinExistence type="predicted"/>
<evidence type="ECO:0000313" key="2">
    <source>
        <dbReference type="EMBL" id="RCU43191.1"/>
    </source>
</evidence>
<dbReference type="InterPro" id="IPR036063">
    <property type="entry name" value="Smr_dom_sf"/>
</dbReference>
<organism evidence="2 3">
    <name type="scientific">Chryseobacterium lacus</name>
    <dbReference type="NCBI Taxonomy" id="2058346"/>
    <lineage>
        <taxon>Bacteria</taxon>
        <taxon>Pseudomonadati</taxon>
        <taxon>Bacteroidota</taxon>
        <taxon>Flavobacteriia</taxon>
        <taxon>Flavobacteriales</taxon>
        <taxon>Weeksellaceae</taxon>
        <taxon>Chryseobacterium group</taxon>
        <taxon>Chryseobacterium</taxon>
    </lineage>
</organism>
<keyword evidence="3" id="KW-1185">Reference proteome</keyword>
<comment type="caution">
    <text evidence="2">The sequence shown here is derived from an EMBL/GenBank/DDBJ whole genome shotgun (WGS) entry which is preliminary data.</text>
</comment>
<name>A0A368N104_9FLAO</name>
<sequence>MKIKDQVSVIDENLSGTVTSVNGNRVIFIDDHGFTHSFRKDQLVLREHSLYENLQLQKKPEPVKTKSKKHHKKHFVLDLHFGKMVTHPERYESFERLFIQKEKLLETIAYCRKNNLKKLEIIHGIGDGTLQQMVQEVLISQTGLDFRNTAILHHQSGSVMVEFI</sequence>
<accession>A0A368N104</accession>
<reference evidence="2 3" key="1">
    <citation type="submission" date="2018-07" db="EMBL/GenBank/DDBJ databases">
        <title>Chryseobacterium lacus sp. nov., isolated from lake water.</title>
        <authorList>
            <person name="Li C.-M."/>
        </authorList>
    </citation>
    <scope>NUCLEOTIDE SEQUENCE [LARGE SCALE GENOMIC DNA]</scope>
    <source>
        <strain evidence="2 3">YLOS41</strain>
    </source>
</reference>
<dbReference type="Pfam" id="PF01713">
    <property type="entry name" value="Smr"/>
    <property type="match status" value="1"/>
</dbReference>